<dbReference type="AlphaFoldDB" id="A0A652NE50"/>
<protein>
    <submittedName>
        <fullName evidence="1">Uncharacterized protein</fullName>
    </submittedName>
</protein>
<accession>A0A652NE50</accession>
<comment type="caution">
    <text evidence="1">The sequence shown here is derived from an EMBL/GenBank/DDBJ whole genome shotgun (WGS) entry which is preliminary data.</text>
</comment>
<reference evidence="1 2" key="1">
    <citation type="submission" date="2019-01" db="EMBL/GenBank/DDBJ databases">
        <title>Leuconostoc litchii sp. nov., a novel lactic acid bacterium isolated from lychee.</title>
        <authorList>
            <person name="Wang L.-T."/>
        </authorList>
    </citation>
    <scope>NUCLEOTIDE SEQUENCE [LARGE SCALE GENOMIC DNA]</scope>
    <source>
        <strain evidence="1 2">MB7</strain>
    </source>
</reference>
<evidence type="ECO:0000313" key="2">
    <source>
        <dbReference type="Proteomes" id="UP000442244"/>
    </source>
</evidence>
<dbReference type="RefSeq" id="WP_148605768.1">
    <property type="nucleotide sequence ID" value="NZ_BSUV01000001.1"/>
</dbReference>
<keyword evidence="2" id="KW-1185">Reference proteome</keyword>
<dbReference type="Proteomes" id="UP000442244">
    <property type="component" value="Unassembled WGS sequence"/>
</dbReference>
<dbReference type="EMBL" id="SDGY01000002">
    <property type="protein sequence ID" value="TYC46441.1"/>
    <property type="molecule type" value="Genomic_DNA"/>
</dbReference>
<sequence length="110" mass="12658">MQNYIVQHQFQAPLHHILQKLSKYFRSKPSIFLHRQLNADEIIVRLELALNTTRSITIQLNESLLSEKVTQLSGHLYQNSTGQLFISSSGTHQLMSISPASIRHIMFNQT</sequence>
<dbReference type="OrthoDB" id="2142330at2"/>
<name>A0A652NE50_9LACO</name>
<gene>
    <name evidence="1" type="ORF">ESZ47_06205</name>
</gene>
<evidence type="ECO:0000313" key="1">
    <source>
        <dbReference type="EMBL" id="TYC46441.1"/>
    </source>
</evidence>
<proteinExistence type="predicted"/>
<organism evidence="1 2">
    <name type="scientific">Leuconostoc litchii</name>
    <dbReference type="NCBI Taxonomy" id="1981069"/>
    <lineage>
        <taxon>Bacteria</taxon>
        <taxon>Bacillati</taxon>
        <taxon>Bacillota</taxon>
        <taxon>Bacilli</taxon>
        <taxon>Lactobacillales</taxon>
        <taxon>Lactobacillaceae</taxon>
        <taxon>Leuconostoc</taxon>
    </lineage>
</organism>